<name>C5T512_ACIDE</name>
<dbReference type="EMBL" id="ACQT01000055">
    <property type="protein sequence ID" value="EER60467.1"/>
    <property type="molecule type" value="Genomic_DNA"/>
</dbReference>
<gene>
    <name evidence="1" type="ORF">AcdelDRAFT_1992</name>
</gene>
<evidence type="ECO:0000313" key="1">
    <source>
        <dbReference type="EMBL" id="EER60467.1"/>
    </source>
</evidence>
<dbReference type="Proteomes" id="UP000003856">
    <property type="component" value="Unassembled WGS sequence"/>
</dbReference>
<dbReference type="PATRIC" id="fig|573060.9.peg.3166"/>
<evidence type="ECO:0000313" key="2">
    <source>
        <dbReference type="Proteomes" id="UP000003856"/>
    </source>
</evidence>
<proteinExistence type="predicted"/>
<reference evidence="1 2" key="1">
    <citation type="submission" date="2009-05" db="EMBL/GenBank/DDBJ databases">
        <title>The draft genome of Acidovorax delafieldii 2AN.</title>
        <authorList>
            <consortium name="US DOE Joint Genome Institute (JGI-PGF)"/>
            <person name="Lucas S."/>
            <person name="Copeland A."/>
            <person name="Lapidus A."/>
            <person name="Glavina del Rio T."/>
            <person name="Tice H."/>
            <person name="Bruce D."/>
            <person name="Goodwin L."/>
            <person name="Pitluck S."/>
            <person name="Larimer F."/>
            <person name="Land M.L."/>
            <person name="Hauser L."/>
            <person name="Shelobolina E.S."/>
            <person name="Picardal F."/>
            <person name="Roden E."/>
            <person name="Emerson D."/>
        </authorList>
    </citation>
    <scope>NUCLEOTIDE SEQUENCE [LARGE SCALE GENOMIC DNA]</scope>
    <source>
        <strain evidence="1 2">2AN</strain>
    </source>
</reference>
<sequence>KHAVAAALGIAAKAKASAGSAIVLTHRNDYGDLICIRAAMVGQDGIKPDVWYELNANGEFVESEV</sequence>
<organism evidence="1 2">
    <name type="scientific">Acidovorax delafieldii 2AN</name>
    <dbReference type="NCBI Taxonomy" id="573060"/>
    <lineage>
        <taxon>Bacteria</taxon>
        <taxon>Pseudomonadati</taxon>
        <taxon>Pseudomonadota</taxon>
        <taxon>Betaproteobacteria</taxon>
        <taxon>Burkholderiales</taxon>
        <taxon>Comamonadaceae</taxon>
        <taxon>Acidovorax</taxon>
    </lineage>
</organism>
<dbReference type="AlphaFoldDB" id="C5T512"/>
<accession>C5T512</accession>
<keyword evidence="2" id="KW-1185">Reference proteome</keyword>
<feature type="non-terminal residue" evidence="1">
    <location>
        <position position="1"/>
    </location>
</feature>
<protein>
    <submittedName>
        <fullName evidence="1">Uncharacterized protein</fullName>
    </submittedName>
</protein>
<comment type="caution">
    <text evidence="1">The sequence shown here is derived from an EMBL/GenBank/DDBJ whole genome shotgun (WGS) entry which is preliminary data.</text>
</comment>